<name>C5M8V7_CANTT</name>
<evidence type="ECO:0000313" key="3">
    <source>
        <dbReference type="Proteomes" id="UP000002037"/>
    </source>
</evidence>
<accession>C5M8V7</accession>
<dbReference type="AlphaFoldDB" id="C5M8V7"/>
<evidence type="ECO:0000256" key="1">
    <source>
        <dbReference type="SAM" id="Phobius"/>
    </source>
</evidence>
<dbReference type="RefSeq" id="XP_002548532.1">
    <property type="nucleotide sequence ID" value="XM_002548486.1"/>
</dbReference>
<dbReference type="KEGG" id="ctp:CTRG_02829"/>
<dbReference type="EMBL" id="GG692397">
    <property type="protein sequence ID" value="EER34011.1"/>
    <property type="molecule type" value="Genomic_DNA"/>
</dbReference>
<dbReference type="GeneID" id="8300332"/>
<keyword evidence="1" id="KW-1133">Transmembrane helix</keyword>
<keyword evidence="1" id="KW-0812">Transmembrane</keyword>
<reference evidence="2 3" key="1">
    <citation type="journal article" date="2009" name="Nature">
        <title>Evolution of pathogenicity and sexual reproduction in eight Candida genomes.</title>
        <authorList>
            <person name="Butler G."/>
            <person name="Rasmussen M.D."/>
            <person name="Lin M.F."/>
            <person name="Santos M.A."/>
            <person name="Sakthikumar S."/>
            <person name="Munro C.A."/>
            <person name="Rheinbay E."/>
            <person name="Grabherr M."/>
            <person name="Forche A."/>
            <person name="Reedy J.L."/>
            <person name="Agrafioti I."/>
            <person name="Arnaud M.B."/>
            <person name="Bates S."/>
            <person name="Brown A.J."/>
            <person name="Brunke S."/>
            <person name="Costanzo M.C."/>
            <person name="Fitzpatrick D.A."/>
            <person name="de Groot P.W."/>
            <person name="Harris D."/>
            <person name="Hoyer L.L."/>
            <person name="Hube B."/>
            <person name="Klis F.M."/>
            <person name="Kodira C."/>
            <person name="Lennard N."/>
            <person name="Logue M.E."/>
            <person name="Martin R."/>
            <person name="Neiman A.M."/>
            <person name="Nikolaou E."/>
            <person name="Quail M.A."/>
            <person name="Quinn J."/>
            <person name="Santos M.C."/>
            <person name="Schmitzberger F.F."/>
            <person name="Sherlock G."/>
            <person name="Shah P."/>
            <person name="Silverstein K.A."/>
            <person name="Skrzypek M.S."/>
            <person name="Soll D."/>
            <person name="Staggs R."/>
            <person name="Stansfield I."/>
            <person name="Stumpf M.P."/>
            <person name="Sudbery P.E."/>
            <person name="Srikantha T."/>
            <person name="Zeng Q."/>
            <person name="Berman J."/>
            <person name="Berriman M."/>
            <person name="Heitman J."/>
            <person name="Gow N.A."/>
            <person name="Lorenz M.C."/>
            <person name="Birren B.W."/>
            <person name="Kellis M."/>
            <person name="Cuomo C.A."/>
        </authorList>
    </citation>
    <scope>NUCLEOTIDE SEQUENCE [LARGE SCALE GENOMIC DNA]</scope>
    <source>
        <strain evidence="3">ATCC MYA-3404 / T1</strain>
    </source>
</reference>
<feature type="transmembrane region" description="Helical" evidence="1">
    <location>
        <begin position="35"/>
        <end position="60"/>
    </location>
</feature>
<dbReference type="VEuPathDB" id="FungiDB:CTRG_02829"/>
<proteinExistence type="predicted"/>
<protein>
    <submittedName>
        <fullName evidence="2">Uncharacterized protein</fullName>
    </submittedName>
</protein>
<keyword evidence="1" id="KW-0472">Membrane</keyword>
<gene>
    <name evidence="2" type="ORF">CTRG_02829</name>
</gene>
<dbReference type="OrthoDB" id="4018249at2759"/>
<evidence type="ECO:0000313" key="2">
    <source>
        <dbReference type="EMBL" id="EER34011.1"/>
    </source>
</evidence>
<dbReference type="HOGENOM" id="CLU_2133178_0_0_1"/>
<organism evidence="2 3">
    <name type="scientific">Candida tropicalis (strain ATCC MYA-3404 / T1)</name>
    <name type="common">Yeast</name>
    <dbReference type="NCBI Taxonomy" id="294747"/>
    <lineage>
        <taxon>Eukaryota</taxon>
        <taxon>Fungi</taxon>
        <taxon>Dikarya</taxon>
        <taxon>Ascomycota</taxon>
        <taxon>Saccharomycotina</taxon>
        <taxon>Pichiomycetes</taxon>
        <taxon>Debaryomycetaceae</taxon>
        <taxon>Candida/Lodderomyces clade</taxon>
        <taxon>Candida</taxon>
    </lineage>
</organism>
<dbReference type="eggNOG" id="ENOG502T647">
    <property type="taxonomic scope" value="Eukaryota"/>
</dbReference>
<keyword evidence="3" id="KW-1185">Reference proteome</keyword>
<sequence>MSVIAATKFFNKFKKAYNMYYYNSPLPVLSKGEAFVFQSINFLILAIGIYYTIFFVPMVVTQSTEKIIYYLTGQHINLFGLLTSSLKLVQVNHHSLVNNITLDNGSILNQYQ</sequence>
<dbReference type="Proteomes" id="UP000002037">
    <property type="component" value="Unassembled WGS sequence"/>
</dbReference>